<reference evidence="1 2" key="1">
    <citation type="submission" date="2019-02" db="EMBL/GenBank/DDBJ databases">
        <title>Deep-cultivation of Planctomycetes and their phenomic and genomic characterization uncovers novel biology.</title>
        <authorList>
            <person name="Wiegand S."/>
            <person name="Jogler M."/>
            <person name="Boedeker C."/>
            <person name="Pinto D."/>
            <person name="Vollmers J."/>
            <person name="Rivas-Marin E."/>
            <person name="Kohn T."/>
            <person name="Peeters S.H."/>
            <person name="Heuer A."/>
            <person name="Rast P."/>
            <person name="Oberbeckmann S."/>
            <person name="Bunk B."/>
            <person name="Jeske O."/>
            <person name="Meyerdierks A."/>
            <person name="Storesund J.E."/>
            <person name="Kallscheuer N."/>
            <person name="Luecker S."/>
            <person name="Lage O.M."/>
            <person name="Pohl T."/>
            <person name="Merkel B.J."/>
            <person name="Hornburger P."/>
            <person name="Mueller R.-W."/>
            <person name="Bruemmer F."/>
            <person name="Labrenz M."/>
            <person name="Spormann A.M."/>
            <person name="Op den Camp H."/>
            <person name="Overmann J."/>
            <person name="Amann R."/>
            <person name="Jetten M.S.M."/>
            <person name="Mascher T."/>
            <person name="Medema M.H."/>
            <person name="Devos D.P."/>
            <person name="Kaster A.-K."/>
            <person name="Ovreas L."/>
            <person name="Rohde M."/>
            <person name="Galperin M.Y."/>
            <person name="Jogler C."/>
        </authorList>
    </citation>
    <scope>NUCLEOTIDE SEQUENCE [LARGE SCALE GENOMIC DNA]</scope>
    <source>
        <strain evidence="1 2">Mal52</strain>
    </source>
</reference>
<evidence type="ECO:0000313" key="1">
    <source>
        <dbReference type="EMBL" id="QDU47483.1"/>
    </source>
</evidence>
<dbReference type="EMBL" id="CP036276">
    <property type="protein sequence ID" value="QDU47483.1"/>
    <property type="molecule type" value="Genomic_DNA"/>
</dbReference>
<protein>
    <submittedName>
        <fullName evidence="1">Uncharacterized protein</fullName>
    </submittedName>
</protein>
<accession>A0A517ZYC9</accession>
<dbReference type="Proteomes" id="UP000319383">
    <property type="component" value="Chromosome"/>
</dbReference>
<name>A0A517ZYC9_9PLAN</name>
<gene>
    <name evidence="1" type="ORF">Mal52_60150</name>
</gene>
<dbReference type="KEGG" id="sdyn:Mal52_60150"/>
<sequence>MKTSFDWDCTVENEDGDQLFESSSPCDALQFACKLDVGTLEAVGKTRDNISLKFDGQSSLILYTTPQQRLLRPQFPLSEVSGDGVEDLFCDCCGIQIDGDYSKCTDRETGFALCESILAGRFPESDEVRWVLLFNYGPLETESYFQRLRRILRLG</sequence>
<evidence type="ECO:0000313" key="2">
    <source>
        <dbReference type="Proteomes" id="UP000319383"/>
    </source>
</evidence>
<dbReference type="AlphaFoldDB" id="A0A517ZYC9"/>
<proteinExistence type="predicted"/>
<organism evidence="1 2">
    <name type="scientific">Symmachiella dynata</name>
    <dbReference type="NCBI Taxonomy" id="2527995"/>
    <lineage>
        <taxon>Bacteria</taxon>
        <taxon>Pseudomonadati</taxon>
        <taxon>Planctomycetota</taxon>
        <taxon>Planctomycetia</taxon>
        <taxon>Planctomycetales</taxon>
        <taxon>Planctomycetaceae</taxon>
        <taxon>Symmachiella</taxon>
    </lineage>
</organism>
<dbReference type="RefSeq" id="WP_145380294.1">
    <property type="nucleotide sequence ID" value="NZ_CP036276.1"/>
</dbReference>
<keyword evidence="2" id="KW-1185">Reference proteome</keyword>